<dbReference type="GO" id="GO:0005524">
    <property type="term" value="F:ATP binding"/>
    <property type="evidence" value="ECO:0007669"/>
    <property type="project" value="InterPro"/>
</dbReference>
<dbReference type="Gene3D" id="2.30.42.10">
    <property type="match status" value="1"/>
</dbReference>
<dbReference type="PROSITE" id="PS51786">
    <property type="entry name" value="LON_PROTEOLYTIC"/>
    <property type="match status" value="1"/>
</dbReference>
<protein>
    <recommendedName>
        <fullName evidence="1">endopeptidase La</fullName>
        <ecNumber evidence="1">3.4.21.53</ecNumber>
    </recommendedName>
</protein>
<accession>A0A177IUE9</accession>
<dbReference type="Pfam" id="PF13180">
    <property type="entry name" value="PDZ_2"/>
    <property type="match status" value="1"/>
</dbReference>
<evidence type="ECO:0000259" key="2">
    <source>
        <dbReference type="PROSITE" id="PS51786"/>
    </source>
</evidence>
<dbReference type="Gene3D" id="3.30.230.10">
    <property type="match status" value="1"/>
</dbReference>
<dbReference type="GO" id="GO:0004252">
    <property type="term" value="F:serine-type endopeptidase activity"/>
    <property type="evidence" value="ECO:0007669"/>
    <property type="project" value="UniProtKB-UniRule"/>
</dbReference>
<dbReference type="RefSeq" id="WP_066836783.1">
    <property type="nucleotide sequence ID" value="NZ_CARDMQ010000018.1"/>
</dbReference>
<organism evidence="3 4">
    <name type="scientific">Corynebacterium stationis</name>
    <dbReference type="NCBI Taxonomy" id="1705"/>
    <lineage>
        <taxon>Bacteria</taxon>
        <taxon>Bacillati</taxon>
        <taxon>Actinomycetota</taxon>
        <taxon>Actinomycetes</taxon>
        <taxon>Mycobacteriales</taxon>
        <taxon>Corynebacteriaceae</taxon>
        <taxon>Corynebacterium</taxon>
    </lineage>
</organism>
<evidence type="ECO:0000313" key="3">
    <source>
        <dbReference type="EMBL" id="OAH32452.1"/>
    </source>
</evidence>
<dbReference type="PANTHER" id="PTHR10046">
    <property type="entry name" value="ATP DEPENDENT LON PROTEASE FAMILY MEMBER"/>
    <property type="match status" value="1"/>
</dbReference>
<keyword evidence="1" id="KW-0720">Serine protease</keyword>
<proteinExistence type="inferred from homology"/>
<evidence type="ECO:0000256" key="1">
    <source>
        <dbReference type="PROSITE-ProRule" id="PRU01122"/>
    </source>
</evidence>
<dbReference type="GO" id="GO:0030163">
    <property type="term" value="P:protein catabolic process"/>
    <property type="evidence" value="ECO:0007669"/>
    <property type="project" value="InterPro"/>
</dbReference>
<feature type="active site" evidence="1">
    <location>
        <position position="296"/>
    </location>
</feature>
<dbReference type="SUPFAM" id="SSF50156">
    <property type="entry name" value="PDZ domain-like"/>
    <property type="match status" value="1"/>
</dbReference>
<keyword evidence="1" id="KW-0378">Hydrolase</keyword>
<dbReference type="SUPFAM" id="SSF54211">
    <property type="entry name" value="Ribosomal protein S5 domain 2-like"/>
    <property type="match status" value="1"/>
</dbReference>
<sequence length="355" mass="36999">MSTPSNRRLTTLALGAVPIVALGGLMSIDHIPGTDISLTVPYAAQGPGPTVDTLSSVEGKDVVEISGAETYDTSGQLNMTTVAVRTNMSLSQAIGRWLTTNDTIVPLETVIPTGTSSEEMQEANQQAFVQSEAAATVTAMNYLDIPVHVVVAGVMDDSAAVDRVKPEDVVLAVDGTEVSEPAEVQELIRAKSPGDEVTLTLENNGQEREETITLGEHPHDSKIPLLGVTMSSAPRDGMNVTYNLQDVGGPSAGMMFSLAVIDKLTEDDLTEGHFVAGTGTISEDGTVGPIGGIEHKVEASQEAGAELFLAPAANCEAATSRDHGDMVIASVETLDDAIHAIEDFASGAEVKTCAE</sequence>
<comment type="catalytic activity">
    <reaction evidence="1">
        <text>Hydrolysis of proteins in presence of ATP.</text>
        <dbReference type="EC" id="3.4.21.53"/>
    </reaction>
</comment>
<feature type="active site" evidence="1">
    <location>
        <position position="251"/>
    </location>
</feature>
<feature type="domain" description="Lon proteolytic" evidence="2">
    <location>
        <begin position="246"/>
        <end position="344"/>
    </location>
</feature>
<reference evidence="4" key="1">
    <citation type="submission" date="2016-02" db="EMBL/GenBank/DDBJ databases">
        <authorList>
            <person name="Kaur G."/>
            <person name="Nair G.R."/>
            <person name="Mayilraj S."/>
        </authorList>
    </citation>
    <scope>NUCLEOTIDE SEQUENCE [LARGE SCALE GENOMIC DNA]</scope>
    <source>
        <strain evidence="4">GA-15</strain>
    </source>
</reference>
<dbReference type="GO" id="GO:0004176">
    <property type="term" value="F:ATP-dependent peptidase activity"/>
    <property type="evidence" value="ECO:0007669"/>
    <property type="project" value="UniProtKB-UniRule"/>
</dbReference>
<dbReference type="EMBL" id="LSTQ01000001">
    <property type="protein sequence ID" value="OAH32452.1"/>
    <property type="molecule type" value="Genomic_DNA"/>
</dbReference>
<comment type="caution">
    <text evidence="3">The sequence shown here is derived from an EMBL/GenBank/DDBJ whole genome shotgun (WGS) entry which is preliminary data.</text>
</comment>
<dbReference type="InterPro" id="IPR027065">
    <property type="entry name" value="Lon_Prtase"/>
</dbReference>
<dbReference type="EC" id="3.4.21.53" evidence="1"/>
<dbReference type="GO" id="GO:0006508">
    <property type="term" value="P:proteolysis"/>
    <property type="evidence" value="ECO:0007669"/>
    <property type="project" value="UniProtKB-KW"/>
</dbReference>
<name>A0A177IUE9_9CORY</name>
<dbReference type="STRING" id="1705.CA21670_09230"/>
<keyword evidence="1" id="KW-0645">Protease</keyword>
<dbReference type="InterPro" id="IPR014721">
    <property type="entry name" value="Ribsml_uS5_D2-typ_fold_subgr"/>
</dbReference>
<dbReference type="Pfam" id="PF05362">
    <property type="entry name" value="Lon_C"/>
    <property type="match status" value="1"/>
</dbReference>
<keyword evidence="4" id="KW-1185">Reference proteome</keyword>
<dbReference type="OrthoDB" id="2356897at2"/>
<evidence type="ECO:0000313" key="4">
    <source>
        <dbReference type="Proteomes" id="UP000076947"/>
    </source>
</evidence>
<dbReference type="AlphaFoldDB" id="A0A177IUE9"/>
<comment type="similarity">
    <text evidence="1">Belongs to the peptidase S16 family.</text>
</comment>
<dbReference type="InterPro" id="IPR020568">
    <property type="entry name" value="Ribosomal_Su5_D2-typ_SF"/>
</dbReference>
<gene>
    <name evidence="3" type="ORF">AYJ05_01870</name>
</gene>
<dbReference type="InterPro" id="IPR008269">
    <property type="entry name" value="Lon_proteolytic"/>
</dbReference>
<dbReference type="SMART" id="SM00228">
    <property type="entry name" value="PDZ"/>
    <property type="match status" value="1"/>
</dbReference>
<dbReference type="InterPro" id="IPR001478">
    <property type="entry name" value="PDZ"/>
</dbReference>
<dbReference type="Proteomes" id="UP000076947">
    <property type="component" value="Unassembled WGS sequence"/>
</dbReference>
<dbReference type="InterPro" id="IPR036034">
    <property type="entry name" value="PDZ_sf"/>
</dbReference>